<comment type="subcellular location">
    <subcellularLocation>
        <location evidence="5">Cytoplasm</location>
    </subcellularLocation>
</comment>
<evidence type="ECO:0000313" key="8">
    <source>
        <dbReference type="Proteomes" id="UP000824071"/>
    </source>
</evidence>
<dbReference type="Pfam" id="PF03652">
    <property type="entry name" value="RuvX"/>
    <property type="match status" value="1"/>
</dbReference>
<reference evidence="7" key="1">
    <citation type="submission" date="2020-10" db="EMBL/GenBank/DDBJ databases">
        <authorList>
            <person name="Gilroy R."/>
        </authorList>
    </citation>
    <scope>NUCLEOTIDE SEQUENCE</scope>
    <source>
        <strain evidence="7">ChiGjej1B1-19959</strain>
    </source>
</reference>
<comment type="function">
    <text evidence="5">Could be a nuclease involved in processing of the 5'-end of pre-16S rRNA.</text>
</comment>
<evidence type="ECO:0000313" key="7">
    <source>
        <dbReference type="EMBL" id="HIU36446.1"/>
    </source>
</evidence>
<evidence type="ECO:0000256" key="3">
    <source>
        <dbReference type="ARBA" id="ARBA00022722"/>
    </source>
</evidence>
<dbReference type="GO" id="GO:0000967">
    <property type="term" value="P:rRNA 5'-end processing"/>
    <property type="evidence" value="ECO:0007669"/>
    <property type="project" value="UniProtKB-UniRule"/>
</dbReference>
<dbReference type="GO" id="GO:0005829">
    <property type="term" value="C:cytosol"/>
    <property type="evidence" value="ECO:0007669"/>
    <property type="project" value="TreeGrafter"/>
</dbReference>
<dbReference type="Proteomes" id="UP000824071">
    <property type="component" value="Unassembled WGS sequence"/>
</dbReference>
<gene>
    <name evidence="7" type="primary">ruvX</name>
    <name evidence="7" type="ORF">IAC53_07580</name>
</gene>
<organism evidence="7 8">
    <name type="scientific">Candidatus Fimenecus excrementigallinarum</name>
    <dbReference type="NCBI Taxonomy" id="2840816"/>
    <lineage>
        <taxon>Bacteria</taxon>
        <taxon>Bacillati</taxon>
        <taxon>Bacillota</taxon>
        <taxon>Clostridia</taxon>
        <taxon>Candidatus Fimenecus</taxon>
    </lineage>
</organism>
<evidence type="ECO:0000256" key="5">
    <source>
        <dbReference type="HAMAP-Rule" id="MF_00651"/>
    </source>
</evidence>
<accession>A0A9D1LF22</accession>
<feature type="domain" description="YqgF/RNase H-like" evidence="6">
    <location>
        <begin position="1"/>
        <end position="101"/>
    </location>
</feature>
<protein>
    <recommendedName>
        <fullName evidence="5">Putative pre-16S rRNA nuclease</fullName>
        <ecNumber evidence="5">3.1.-.-</ecNumber>
    </recommendedName>
</protein>
<dbReference type="Gene3D" id="3.30.420.140">
    <property type="entry name" value="YqgF/RNase H-like domain"/>
    <property type="match status" value="1"/>
</dbReference>
<evidence type="ECO:0000256" key="4">
    <source>
        <dbReference type="ARBA" id="ARBA00022801"/>
    </source>
</evidence>
<keyword evidence="2 5" id="KW-0690">Ribosome biogenesis</keyword>
<dbReference type="SUPFAM" id="SSF53098">
    <property type="entry name" value="Ribonuclease H-like"/>
    <property type="match status" value="1"/>
</dbReference>
<keyword evidence="4 5" id="KW-0378">Hydrolase</keyword>
<sequence>MVILAVDYGDVRTGLAVCDALELLASPVAVLREPDANVLAQKIAEVAKARGAQKIVVGLPRNMDGSEGFRADACRSFGALLQEASALPVDFQDERLTTVSAHRALNETNTRGKKRKAVVDAVSAVLILEDYLRRAKNGVRP</sequence>
<keyword evidence="1 5" id="KW-0963">Cytoplasm</keyword>
<dbReference type="AlphaFoldDB" id="A0A9D1LF22"/>
<dbReference type="InterPro" id="IPR006641">
    <property type="entry name" value="YqgF/RNaseH-like_dom"/>
</dbReference>
<dbReference type="InterPro" id="IPR005227">
    <property type="entry name" value="YqgF"/>
</dbReference>
<dbReference type="HAMAP" id="MF_00651">
    <property type="entry name" value="Nuclease_YqgF"/>
    <property type="match status" value="1"/>
</dbReference>
<comment type="caution">
    <text evidence="7">The sequence shown here is derived from an EMBL/GenBank/DDBJ whole genome shotgun (WGS) entry which is preliminary data.</text>
</comment>
<dbReference type="GO" id="GO:0004518">
    <property type="term" value="F:nuclease activity"/>
    <property type="evidence" value="ECO:0007669"/>
    <property type="project" value="UniProtKB-KW"/>
</dbReference>
<dbReference type="EC" id="3.1.-.-" evidence="5"/>
<evidence type="ECO:0000259" key="6">
    <source>
        <dbReference type="SMART" id="SM00732"/>
    </source>
</evidence>
<evidence type="ECO:0000256" key="1">
    <source>
        <dbReference type="ARBA" id="ARBA00022490"/>
    </source>
</evidence>
<proteinExistence type="inferred from homology"/>
<dbReference type="PANTHER" id="PTHR33317:SF4">
    <property type="entry name" value="POLYNUCLEOTIDYL TRANSFERASE, RIBONUCLEASE H-LIKE SUPERFAMILY PROTEIN"/>
    <property type="match status" value="1"/>
</dbReference>
<dbReference type="PANTHER" id="PTHR33317">
    <property type="entry name" value="POLYNUCLEOTIDYL TRANSFERASE, RIBONUCLEASE H-LIKE SUPERFAMILY PROTEIN"/>
    <property type="match status" value="1"/>
</dbReference>
<name>A0A9D1LF22_9FIRM</name>
<dbReference type="NCBIfam" id="TIGR00250">
    <property type="entry name" value="RNAse_H_YqgF"/>
    <property type="match status" value="1"/>
</dbReference>
<dbReference type="EMBL" id="DVMW01000043">
    <property type="protein sequence ID" value="HIU36446.1"/>
    <property type="molecule type" value="Genomic_DNA"/>
</dbReference>
<dbReference type="CDD" id="cd16964">
    <property type="entry name" value="YqgF"/>
    <property type="match status" value="1"/>
</dbReference>
<dbReference type="SMART" id="SM00732">
    <property type="entry name" value="YqgFc"/>
    <property type="match status" value="1"/>
</dbReference>
<dbReference type="GO" id="GO:0016788">
    <property type="term" value="F:hydrolase activity, acting on ester bonds"/>
    <property type="evidence" value="ECO:0007669"/>
    <property type="project" value="UniProtKB-UniRule"/>
</dbReference>
<dbReference type="InterPro" id="IPR037027">
    <property type="entry name" value="YqgF/RNaseH-like_dom_sf"/>
</dbReference>
<reference evidence="7" key="2">
    <citation type="journal article" date="2021" name="PeerJ">
        <title>Extensive microbial diversity within the chicken gut microbiome revealed by metagenomics and culture.</title>
        <authorList>
            <person name="Gilroy R."/>
            <person name="Ravi A."/>
            <person name="Getino M."/>
            <person name="Pursley I."/>
            <person name="Horton D.L."/>
            <person name="Alikhan N.F."/>
            <person name="Baker D."/>
            <person name="Gharbi K."/>
            <person name="Hall N."/>
            <person name="Watson M."/>
            <person name="Adriaenssens E.M."/>
            <person name="Foster-Nyarko E."/>
            <person name="Jarju S."/>
            <person name="Secka A."/>
            <person name="Antonio M."/>
            <person name="Oren A."/>
            <person name="Chaudhuri R.R."/>
            <person name="La Ragione R."/>
            <person name="Hildebrand F."/>
            <person name="Pallen M.J."/>
        </authorList>
    </citation>
    <scope>NUCLEOTIDE SEQUENCE</scope>
    <source>
        <strain evidence="7">ChiGjej1B1-19959</strain>
    </source>
</reference>
<dbReference type="InterPro" id="IPR012337">
    <property type="entry name" value="RNaseH-like_sf"/>
</dbReference>
<comment type="similarity">
    <text evidence="5">Belongs to the YqgF HJR family.</text>
</comment>
<evidence type="ECO:0000256" key="2">
    <source>
        <dbReference type="ARBA" id="ARBA00022517"/>
    </source>
</evidence>
<keyword evidence="3 5" id="KW-0540">Nuclease</keyword>